<dbReference type="Proteomes" id="UP000029121">
    <property type="component" value="Unassembled WGS sequence"/>
</dbReference>
<organism evidence="1 2">
    <name type="scientific">Capsella rubella</name>
    <dbReference type="NCBI Taxonomy" id="81985"/>
    <lineage>
        <taxon>Eukaryota</taxon>
        <taxon>Viridiplantae</taxon>
        <taxon>Streptophyta</taxon>
        <taxon>Embryophyta</taxon>
        <taxon>Tracheophyta</taxon>
        <taxon>Spermatophyta</taxon>
        <taxon>Magnoliopsida</taxon>
        <taxon>eudicotyledons</taxon>
        <taxon>Gunneridae</taxon>
        <taxon>Pentapetalae</taxon>
        <taxon>rosids</taxon>
        <taxon>malvids</taxon>
        <taxon>Brassicales</taxon>
        <taxon>Brassicaceae</taxon>
        <taxon>Camelineae</taxon>
        <taxon>Capsella</taxon>
    </lineage>
</organism>
<dbReference type="GO" id="GO:0047938">
    <property type="term" value="F:glucose-6-phosphate 1-epimerase activity"/>
    <property type="evidence" value="ECO:0007669"/>
    <property type="project" value="TreeGrafter"/>
</dbReference>
<sequence>SSQPHAKEKSLRKRQKKKSWTKIRLYCSRHSHSSHSSYLFFSDPYSPSMASLISFSSLPKPKAIRSSVSAPQTQTITERLEDKFGRKGIKFSESNNSPMVELKVRNGSSLKMSLSDAHVISYKPKVYWKDDGFEEVLYTVDGDERRGGVGVIIVNAEEATKPKGVSSSVLSGYDWSVKDTDSDAIDALQIELSCTAGVLDITYIVSLYPVSMATALVVKNNGRKPVTLKPGIMSYLRFKKRNGAGIQGLKGCSYCPNPPLSSPFELLSPSEAMKADSSGWFSSEEGEKPGIWAVEDSMITLLEKKMSRIYGAPPAERLKAVYNTPPSKFETIDQGRGLFFRMIRIGFEEIYVGSPGSMSEKNGKQNYFVCTGPMSMLVPVEVASGETWRGAMVIEHDNL</sequence>
<feature type="non-terminal residue" evidence="1">
    <location>
        <position position="1"/>
    </location>
</feature>
<dbReference type="GO" id="GO:0005737">
    <property type="term" value="C:cytoplasm"/>
    <property type="evidence" value="ECO:0007669"/>
    <property type="project" value="TreeGrafter"/>
</dbReference>
<dbReference type="KEGG" id="crb:17895291"/>
<reference evidence="2" key="1">
    <citation type="journal article" date="2013" name="Nat. Genet.">
        <title>The Capsella rubella genome and the genomic consequences of rapid mating system evolution.</title>
        <authorList>
            <person name="Slotte T."/>
            <person name="Hazzouri K.M."/>
            <person name="Agren J.A."/>
            <person name="Koenig D."/>
            <person name="Maumus F."/>
            <person name="Guo Y.L."/>
            <person name="Steige K."/>
            <person name="Platts A.E."/>
            <person name="Escobar J.S."/>
            <person name="Newman L.K."/>
            <person name="Wang W."/>
            <person name="Mandakova T."/>
            <person name="Vello E."/>
            <person name="Smith L.M."/>
            <person name="Henz S.R."/>
            <person name="Steffen J."/>
            <person name="Takuno S."/>
            <person name="Brandvain Y."/>
            <person name="Coop G."/>
            <person name="Andolfatto P."/>
            <person name="Hu T.T."/>
            <person name="Blanchette M."/>
            <person name="Clark R.M."/>
            <person name="Quesneville H."/>
            <person name="Nordborg M."/>
            <person name="Gaut B.S."/>
            <person name="Lysak M.A."/>
            <person name="Jenkins J."/>
            <person name="Grimwood J."/>
            <person name="Chapman J."/>
            <person name="Prochnik S."/>
            <person name="Shu S."/>
            <person name="Rokhsar D."/>
            <person name="Schmutz J."/>
            <person name="Weigel D."/>
            <person name="Wright S.I."/>
        </authorList>
    </citation>
    <scope>NUCLEOTIDE SEQUENCE [LARGE SCALE GENOMIC DNA]</scope>
    <source>
        <strain evidence="2">cv. Monte Gargano</strain>
    </source>
</reference>
<gene>
    <name evidence="1" type="ORF">CARUB_v10020412mg</name>
</gene>
<dbReference type="Gene3D" id="2.70.98.10">
    <property type="match status" value="1"/>
</dbReference>
<dbReference type="InterPro" id="IPR014718">
    <property type="entry name" value="GH-type_carb-bd"/>
</dbReference>
<dbReference type="STRING" id="81985.R0IAT3"/>
<evidence type="ECO:0000313" key="1">
    <source>
        <dbReference type="EMBL" id="EOA35250.1"/>
    </source>
</evidence>
<name>R0IAT3_9BRAS</name>
<accession>R0IAT3</accession>
<protein>
    <submittedName>
        <fullName evidence="1">Uncharacterized protein</fullName>
    </submittedName>
</protein>
<evidence type="ECO:0000313" key="2">
    <source>
        <dbReference type="Proteomes" id="UP000029121"/>
    </source>
</evidence>
<dbReference type="EMBL" id="KB870806">
    <property type="protein sequence ID" value="EOA35250.1"/>
    <property type="molecule type" value="Genomic_DNA"/>
</dbReference>
<dbReference type="AlphaFoldDB" id="R0IAT3"/>
<dbReference type="SUPFAM" id="SSF74650">
    <property type="entry name" value="Galactose mutarotase-like"/>
    <property type="match status" value="1"/>
</dbReference>
<dbReference type="GO" id="GO:0005975">
    <property type="term" value="P:carbohydrate metabolic process"/>
    <property type="evidence" value="ECO:0007669"/>
    <property type="project" value="InterPro"/>
</dbReference>
<dbReference type="PANTHER" id="PTHR11122:SF18">
    <property type="entry name" value="PHOTOSYNTHETIC NDH SUBUNIT OF SUBCOMPLEX B 2, CHLOROPLASTIC"/>
    <property type="match status" value="1"/>
</dbReference>
<dbReference type="OrthoDB" id="1915244at2759"/>
<dbReference type="PANTHER" id="PTHR11122">
    <property type="entry name" value="APOSPORY-ASSOCIATED PROTEIN C-RELATED"/>
    <property type="match status" value="1"/>
</dbReference>
<dbReference type="GO" id="GO:0030246">
    <property type="term" value="F:carbohydrate binding"/>
    <property type="evidence" value="ECO:0007669"/>
    <property type="project" value="InterPro"/>
</dbReference>
<dbReference type="InterPro" id="IPR011013">
    <property type="entry name" value="Gal_mutarotase_sf_dom"/>
</dbReference>
<proteinExistence type="predicted"/>
<keyword evidence="2" id="KW-1185">Reference proteome</keyword>
<dbReference type="eggNOG" id="ENOG502QWGY">
    <property type="taxonomic scope" value="Eukaryota"/>
</dbReference>